<reference evidence="2 3" key="1">
    <citation type="submission" date="2023-09" db="EMBL/GenBank/DDBJ databases">
        <authorList>
            <person name="Rey-Velasco X."/>
        </authorList>
    </citation>
    <scope>NUCLEOTIDE SEQUENCE [LARGE SCALE GENOMIC DNA]</scope>
    <source>
        <strain evidence="2 3">F363</strain>
    </source>
</reference>
<accession>A0ABU3CBG5</accession>
<keyword evidence="1" id="KW-0472">Membrane</keyword>
<evidence type="ECO:0000256" key="1">
    <source>
        <dbReference type="SAM" id="Phobius"/>
    </source>
</evidence>
<keyword evidence="1" id="KW-0812">Transmembrane</keyword>
<dbReference type="RefSeq" id="WP_311535305.1">
    <property type="nucleotide sequence ID" value="NZ_JAVRHQ010000015.1"/>
</dbReference>
<organism evidence="2 3">
    <name type="scientific">Autumnicola tepida</name>
    <dbReference type="NCBI Taxonomy" id="3075595"/>
    <lineage>
        <taxon>Bacteria</taxon>
        <taxon>Pseudomonadati</taxon>
        <taxon>Bacteroidota</taxon>
        <taxon>Flavobacteriia</taxon>
        <taxon>Flavobacteriales</taxon>
        <taxon>Flavobacteriaceae</taxon>
        <taxon>Autumnicola</taxon>
    </lineage>
</organism>
<keyword evidence="3" id="KW-1185">Reference proteome</keyword>
<dbReference type="EMBL" id="JAVRHQ010000015">
    <property type="protein sequence ID" value="MDT0643687.1"/>
    <property type="molecule type" value="Genomic_DNA"/>
</dbReference>
<sequence>MSTSTKPKFQQLIEKESWKSQLLQGAILALFLLLLCWWGDTTSFLAVMAVALVATFKEYYMEDLTGEINYRNFMLFVLPVLLIHIILHW</sequence>
<gene>
    <name evidence="2" type="ORF">RM553_12665</name>
</gene>
<dbReference type="Proteomes" id="UP001262889">
    <property type="component" value="Unassembled WGS sequence"/>
</dbReference>
<evidence type="ECO:0008006" key="4">
    <source>
        <dbReference type="Google" id="ProtNLM"/>
    </source>
</evidence>
<evidence type="ECO:0000313" key="3">
    <source>
        <dbReference type="Proteomes" id="UP001262889"/>
    </source>
</evidence>
<proteinExistence type="predicted"/>
<comment type="caution">
    <text evidence="2">The sequence shown here is derived from an EMBL/GenBank/DDBJ whole genome shotgun (WGS) entry which is preliminary data.</text>
</comment>
<evidence type="ECO:0000313" key="2">
    <source>
        <dbReference type="EMBL" id="MDT0643687.1"/>
    </source>
</evidence>
<feature type="transmembrane region" description="Helical" evidence="1">
    <location>
        <begin position="68"/>
        <end position="87"/>
    </location>
</feature>
<protein>
    <recommendedName>
        <fullName evidence="4">Phosphatidate cytidylyltransferase</fullName>
    </recommendedName>
</protein>
<name>A0ABU3CBG5_9FLAO</name>
<feature type="transmembrane region" description="Helical" evidence="1">
    <location>
        <begin position="21"/>
        <end position="38"/>
    </location>
</feature>
<keyword evidence="1" id="KW-1133">Transmembrane helix</keyword>